<dbReference type="EMBL" id="FONW01000002">
    <property type="protein sequence ID" value="SFE93682.1"/>
    <property type="molecule type" value="Genomic_DNA"/>
</dbReference>
<dbReference type="NCBIfam" id="TIGR01730">
    <property type="entry name" value="RND_mfp"/>
    <property type="match status" value="1"/>
</dbReference>
<evidence type="ECO:0000256" key="2">
    <source>
        <dbReference type="SAM" id="Coils"/>
    </source>
</evidence>
<dbReference type="Gene3D" id="2.40.30.170">
    <property type="match status" value="1"/>
</dbReference>
<name>A0A1I2EKZ4_9BACT</name>
<dbReference type="Gene3D" id="2.40.50.100">
    <property type="match status" value="1"/>
</dbReference>
<feature type="chain" id="PRO_5011704408" evidence="3">
    <location>
        <begin position="28"/>
        <end position="354"/>
    </location>
</feature>
<evidence type="ECO:0000313" key="7">
    <source>
        <dbReference type="Proteomes" id="UP000198964"/>
    </source>
</evidence>
<dbReference type="Gene3D" id="1.10.287.470">
    <property type="entry name" value="Helix hairpin bin"/>
    <property type="match status" value="1"/>
</dbReference>
<dbReference type="SUPFAM" id="SSF111369">
    <property type="entry name" value="HlyD-like secretion proteins"/>
    <property type="match status" value="1"/>
</dbReference>
<evidence type="ECO:0000313" key="6">
    <source>
        <dbReference type="EMBL" id="SFE93682.1"/>
    </source>
</evidence>
<sequence>MKQISMKRLNYSIALGALVLSSLGACSSGQDKKAKATPDVVTERVRTTRLGSEEITRTVVYTATLEPFKEVHMAPTSPGRIENIQVELGDRVKKGQELVRMNDTQLIQAEIQLNNLKADYTRLDTLKKLGSIAQQQYEQLQAQYEAAQENVDFLRKNTILKAPFNAAISGKYFESGEMYSGTPVAAVGKAAILSVIQVDKLKAIVSVSEKYFPKVELGMAVNLRFDVFPEESFEGKIFRIAPTIDPQSRSFEVEVSVDNSNGQLRPGMFGRVTIGLEKTDAIVLPALAILKMQGSNVRYLFIEENGRAKRIEVQLGNRFDDKVEVISDQLKVGNQVIVEGQARLLDGGPVEVVR</sequence>
<dbReference type="Proteomes" id="UP000198964">
    <property type="component" value="Unassembled WGS sequence"/>
</dbReference>
<proteinExistence type="inferred from homology"/>
<feature type="domain" description="CusB-like beta-barrel" evidence="4">
    <location>
        <begin position="205"/>
        <end position="275"/>
    </location>
</feature>
<comment type="similarity">
    <text evidence="1">Belongs to the membrane fusion protein (MFP) (TC 8.A.1) family.</text>
</comment>
<organism evidence="6 7">
    <name type="scientific">Sunxiuqinia elliptica</name>
    <dbReference type="NCBI Taxonomy" id="655355"/>
    <lineage>
        <taxon>Bacteria</taxon>
        <taxon>Pseudomonadati</taxon>
        <taxon>Bacteroidota</taxon>
        <taxon>Bacteroidia</taxon>
        <taxon>Marinilabiliales</taxon>
        <taxon>Prolixibacteraceae</taxon>
        <taxon>Sunxiuqinia</taxon>
    </lineage>
</organism>
<dbReference type="PROSITE" id="PS51257">
    <property type="entry name" value="PROKAR_LIPOPROTEIN"/>
    <property type="match status" value="1"/>
</dbReference>
<dbReference type="InterPro" id="IPR006143">
    <property type="entry name" value="RND_pump_MFP"/>
</dbReference>
<dbReference type="GO" id="GO:0015562">
    <property type="term" value="F:efflux transmembrane transporter activity"/>
    <property type="evidence" value="ECO:0007669"/>
    <property type="project" value="TreeGrafter"/>
</dbReference>
<dbReference type="InterPro" id="IPR058637">
    <property type="entry name" value="YknX-like_C"/>
</dbReference>
<evidence type="ECO:0000259" key="4">
    <source>
        <dbReference type="Pfam" id="PF25954"/>
    </source>
</evidence>
<protein>
    <submittedName>
        <fullName evidence="6">RND family efflux transporter, MFP subunit</fullName>
    </submittedName>
</protein>
<evidence type="ECO:0000256" key="1">
    <source>
        <dbReference type="ARBA" id="ARBA00009477"/>
    </source>
</evidence>
<feature type="coiled-coil region" evidence="2">
    <location>
        <begin position="106"/>
        <end position="157"/>
    </location>
</feature>
<keyword evidence="7" id="KW-1185">Reference proteome</keyword>
<feature type="domain" description="YknX-like C-terminal permuted SH3-like" evidence="5">
    <location>
        <begin position="281"/>
        <end position="352"/>
    </location>
</feature>
<dbReference type="PANTHER" id="PTHR30469">
    <property type="entry name" value="MULTIDRUG RESISTANCE PROTEIN MDTA"/>
    <property type="match status" value="1"/>
</dbReference>
<dbReference type="Pfam" id="PF25989">
    <property type="entry name" value="YknX_C"/>
    <property type="match status" value="1"/>
</dbReference>
<reference evidence="6 7" key="1">
    <citation type="submission" date="2016-10" db="EMBL/GenBank/DDBJ databases">
        <authorList>
            <person name="de Groot N.N."/>
        </authorList>
    </citation>
    <scope>NUCLEOTIDE SEQUENCE [LARGE SCALE GENOMIC DNA]</scope>
    <source>
        <strain evidence="6 7">CGMCC 1.9156</strain>
    </source>
</reference>
<accession>A0A1I2EKZ4</accession>
<dbReference type="GO" id="GO:1990281">
    <property type="term" value="C:efflux pump complex"/>
    <property type="evidence" value="ECO:0007669"/>
    <property type="project" value="TreeGrafter"/>
</dbReference>
<keyword evidence="3" id="KW-0732">Signal</keyword>
<feature type="signal peptide" evidence="3">
    <location>
        <begin position="1"/>
        <end position="27"/>
    </location>
</feature>
<evidence type="ECO:0000256" key="3">
    <source>
        <dbReference type="SAM" id="SignalP"/>
    </source>
</evidence>
<evidence type="ECO:0000259" key="5">
    <source>
        <dbReference type="Pfam" id="PF25989"/>
    </source>
</evidence>
<keyword evidence="2" id="KW-0175">Coiled coil</keyword>
<dbReference type="STRING" id="655355.SAMN05216283_102144"/>
<dbReference type="Gene3D" id="2.40.420.20">
    <property type="match status" value="1"/>
</dbReference>
<gene>
    <name evidence="6" type="ORF">SAMN05216283_102144</name>
</gene>
<dbReference type="Pfam" id="PF25954">
    <property type="entry name" value="Beta-barrel_RND_2"/>
    <property type="match status" value="1"/>
</dbReference>
<dbReference type="InterPro" id="IPR058792">
    <property type="entry name" value="Beta-barrel_RND_2"/>
</dbReference>
<dbReference type="AlphaFoldDB" id="A0A1I2EKZ4"/>
<dbReference type="FunFam" id="2.40.30.170:FF:000010">
    <property type="entry name" value="Efflux RND transporter periplasmic adaptor subunit"/>
    <property type="match status" value="1"/>
</dbReference>